<evidence type="ECO:0000256" key="1">
    <source>
        <dbReference type="ARBA" id="ARBA00004561"/>
    </source>
</evidence>
<keyword evidence="3 5" id="KW-0732">Signal</keyword>
<accession>A0ABV3UIS3</accession>
<evidence type="ECO:0000256" key="3">
    <source>
        <dbReference type="ARBA" id="ARBA00022729"/>
    </source>
</evidence>
<protein>
    <submittedName>
        <fullName evidence="7">Fimbrial protein</fullName>
    </submittedName>
</protein>
<evidence type="ECO:0000313" key="8">
    <source>
        <dbReference type="Proteomes" id="UP001558101"/>
    </source>
</evidence>
<dbReference type="EMBL" id="JBFQXQ010000001">
    <property type="protein sequence ID" value="MEX3172678.1"/>
    <property type="molecule type" value="Genomic_DNA"/>
</dbReference>
<feature type="domain" description="Fimbrial-type adhesion" evidence="6">
    <location>
        <begin position="35"/>
        <end position="188"/>
    </location>
</feature>
<dbReference type="InterPro" id="IPR000259">
    <property type="entry name" value="Adhesion_dom_fimbrial"/>
</dbReference>
<dbReference type="Gene3D" id="2.60.40.1090">
    <property type="entry name" value="Fimbrial-type adhesion domain"/>
    <property type="match status" value="1"/>
</dbReference>
<feature type="signal peptide" evidence="5">
    <location>
        <begin position="1"/>
        <end position="24"/>
    </location>
</feature>
<dbReference type="RefSeq" id="WP_261413575.1">
    <property type="nucleotide sequence ID" value="NZ_CAMKRT010000002.1"/>
</dbReference>
<reference evidence="7 8" key="1">
    <citation type="submission" date="2024-07" db="EMBL/GenBank/DDBJ databases">
        <title>Genomes of novel Serratia strains from suburban soil.</title>
        <authorList>
            <person name="Markert E.X."/>
            <person name="Severe K."/>
            <person name="Severe L."/>
            <person name="Twing K.I."/>
            <person name="Ward L.M."/>
        </authorList>
    </citation>
    <scope>NUCLEOTIDE SEQUENCE [LARGE SCALE GENOMIC DNA]</scope>
    <source>
        <strain evidence="7 8">3C-UT</strain>
    </source>
</reference>
<keyword evidence="4" id="KW-0281">Fimbrium</keyword>
<organism evidence="7 8">
    <name type="scientific">Serratia quinivorans</name>
    <dbReference type="NCBI Taxonomy" id="137545"/>
    <lineage>
        <taxon>Bacteria</taxon>
        <taxon>Pseudomonadati</taxon>
        <taxon>Pseudomonadota</taxon>
        <taxon>Gammaproteobacteria</taxon>
        <taxon>Enterobacterales</taxon>
        <taxon>Yersiniaceae</taxon>
        <taxon>Serratia</taxon>
    </lineage>
</organism>
<comment type="subcellular location">
    <subcellularLocation>
        <location evidence="1">Fimbrium</location>
    </subcellularLocation>
</comment>
<keyword evidence="8" id="KW-1185">Reference proteome</keyword>
<name>A0ABV3UIS3_9GAMM</name>
<evidence type="ECO:0000256" key="5">
    <source>
        <dbReference type="SAM" id="SignalP"/>
    </source>
</evidence>
<dbReference type="SUPFAM" id="SSF49401">
    <property type="entry name" value="Bacterial adhesins"/>
    <property type="match status" value="1"/>
</dbReference>
<dbReference type="Pfam" id="PF00419">
    <property type="entry name" value="Fimbrial"/>
    <property type="match status" value="1"/>
</dbReference>
<dbReference type="InterPro" id="IPR008966">
    <property type="entry name" value="Adhesion_dom_sf"/>
</dbReference>
<evidence type="ECO:0000256" key="2">
    <source>
        <dbReference type="ARBA" id="ARBA00006671"/>
    </source>
</evidence>
<evidence type="ECO:0000259" key="6">
    <source>
        <dbReference type="Pfam" id="PF00419"/>
    </source>
</evidence>
<comment type="caution">
    <text evidence="7">The sequence shown here is derived from an EMBL/GenBank/DDBJ whole genome shotgun (WGS) entry which is preliminary data.</text>
</comment>
<feature type="chain" id="PRO_5047026481" evidence="5">
    <location>
        <begin position="25"/>
        <end position="189"/>
    </location>
</feature>
<comment type="similarity">
    <text evidence="2">Belongs to the fimbrial protein family.</text>
</comment>
<dbReference type="InterPro" id="IPR050263">
    <property type="entry name" value="Bact_Fimbrial_Adh_Pro"/>
</dbReference>
<proteinExistence type="inferred from homology"/>
<gene>
    <name evidence="7" type="ORF">AB4M04_11335</name>
</gene>
<dbReference type="PANTHER" id="PTHR33420:SF12">
    <property type="entry name" value="FIMBRIN-LIKE PROTEIN FIMI-RELATED"/>
    <property type="match status" value="1"/>
</dbReference>
<evidence type="ECO:0000256" key="4">
    <source>
        <dbReference type="ARBA" id="ARBA00023263"/>
    </source>
</evidence>
<dbReference type="PANTHER" id="PTHR33420">
    <property type="entry name" value="FIMBRIAL SUBUNIT ELFA-RELATED"/>
    <property type="match status" value="1"/>
</dbReference>
<evidence type="ECO:0000313" key="7">
    <source>
        <dbReference type="EMBL" id="MEX3172678.1"/>
    </source>
</evidence>
<dbReference type="Proteomes" id="UP001558101">
    <property type="component" value="Unassembled WGS sequence"/>
</dbReference>
<dbReference type="InterPro" id="IPR036937">
    <property type="entry name" value="Adhesion_dom_fimbrial_sf"/>
</dbReference>
<sequence>MKKKMLAALVCGSTLSGVPCVALADVVVQDAGTVKFAGSLNAGACTISPGTLDQTVDMGSIATSSIPTAGNTSKGTTFNIELTGCDAATYSNASVSFNGATATGNTKALAIDNSAEGGAAIATNVGLQIFNVSDTTTPMAVDGSEQSAAATLVANGKSDLKFVAKYVALADGPTAGVANTNASFSVTYN</sequence>